<dbReference type="Pfam" id="PF00486">
    <property type="entry name" value="Trans_reg_C"/>
    <property type="match status" value="1"/>
</dbReference>
<feature type="domain" description="OmpR/PhoB-type" evidence="5">
    <location>
        <begin position="115"/>
        <end position="213"/>
    </location>
</feature>
<dbReference type="PROSITE" id="PS51755">
    <property type="entry name" value="OMPR_PHOB"/>
    <property type="match status" value="1"/>
</dbReference>
<dbReference type="SMART" id="SM00448">
    <property type="entry name" value="REC"/>
    <property type="match status" value="1"/>
</dbReference>
<dbReference type="PANTHER" id="PTHR48111">
    <property type="entry name" value="REGULATOR OF RPOS"/>
    <property type="match status" value="1"/>
</dbReference>
<reference evidence="6 7" key="1">
    <citation type="submission" date="2020-04" db="EMBL/GenBank/DDBJ databases">
        <title>Novosphingobium sp. TW-4 isolated from soil.</title>
        <authorList>
            <person name="Dahal R.H."/>
            <person name="Chaudhary D.K."/>
        </authorList>
    </citation>
    <scope>NUCLEOTIDE SEQUENCE [LARGE SCALE GENOMIC DNA]</scope>
    <source>
        <strain evidence="6 7">TW-4</strain>
    </source>
</reference>
<dbReference type="PANTHER" id="PTHR48111:SF36">
    <property type="entry name" value="TRANSCRIPTIONAL REGULATORY PROTEIN CUTR"/>
    <property type="match status" value="1"/>
</dbReference>
<evidence type="ECO:0000313" key="6">
    <source>
        <dbReference type="EMBL" id="NML95615.1"/>
    </source>
</evidence>
<dbReference type="InterPro" id="IPR011006">
    <property type="entry name" value="CheY-like_superfamily"/>
</dbReference>
<dbReference type="InterPro" id="IPR001867">
    <property type="entry name" value="OmpR/PhoB-type_DNA-bd"/>
</dbReference>
<accession>A0A7Y0GB05</accession>
<dbReference type="GO" id="GO:0032993">
    <property type="term" value="C:protein-DNA complex"/>
    <property type="evidence" value="ECO:0007669"/>
    <property type="project" value="TreeGrafter"/>
</dbReference>
<sequence length="219" mass="23701">MLASAMACALARADLTPESARTVAEAEELLSSYAFDAVVLDLDEPREEDGIALLRKLRKAGNKTPMVVLSDRVDPYARVEGLKAGADDYLSKPFLFDELVARIEAVMRRVDDRLGPCISAGNVSYDLDSGIATVDGGVLALSPRERKLLELLLRRKERVVPIGTIQDHLCGLNDLISTNALEVCVHRLRKKLANKGCGLTIENVRGLGYKIASAASVLA</sequence>
<feature type="domain" description="Response regulatory" evidence="4">
    <location>
        <begin position="1"/>
        <end position="107"/>
    </location>
</feature>
<dbReference type="AlphaFoldDB" id="A0A7Y0GB05"/>
<dbReference type="Gene3D" id="3.40.50.2300">
    <property type="match status" value="1"/>
</dbReference>
<dbReference type="InterPro" id="IPR039420">
    <property type="entry name" value="WalR-like"/>
</dbReference>
<dbReference type="Proteomes" id="UP000583556">
    <property type="component" value="Unassembled WGS sequence"/>
</dbReference>
<dbReference type="InterPro" id="IPR001789">
    <property type="entry name" value="Sig_transdc_resp-reg_receiver"/>
</dbReference>
<dbReference type="GO" id="GO:0000976">
    <property type="term" value="F:transcription cis-regulatory region binding"/>
    <property type="evidence" value="ECO:0007669"/>
    <property type="project" value="TreeGrafter"/>
</dbReference>
<comment type="caution">
    <text evidence="6">The sequence shown here is derived from an EMBL/GenBank/DDBJ whole genome shotgun (WGS) entry which is preliminary data.</text>
</comment>
<dbReference type="GO" id="GO:0005829">
    <property type="term" value="C:cytosol"/>
    <property type="evidence" value="ECO:0007669"/>
    <property type="project" value="TreeGrafter"/>
</dbReference>
<dbReference type="SUPFAM" id="SSF52172">
    <property type="entry name" value="CheY-like"/>
    <property type="match status" value="1"/>
</dbReference>
<feature type="DNA-binding region" description="OmpR/PhoB-type" evidence="3">
    <location>
        <begin position="115"/>
        <end position="213"/>
    </location>
</feature>
<organism evidence="6 7">
    <name type="scientific">Novosphingobium olei</name>
    <dbReference type="NCBI Taxonomy" id="2728851"/>
    <lineage>
        <taxon>Bacteria</taxon>
        <taxon>Pseudomonadati</taxon>
        <taxon>Pseudomonadota</taxon>
        <taxon>Alphaproteobacteria</taxon>
        <taxon>Sphingomonadales</taxon>
        <taxon>Sphingomonadaceae</taxon>
        <taxon>Novosphingobium</taxon>
    </lineage>
</organism>
<dbReference type="Gene3D" id="1.10.10.10">
    <property type="entry name" value="Winged helix-like DNA-binding domain superfamily/Winged helix DNA-binding domain"/>
    <property type="match status" value="1"/>
</dbReference>
<evidence type="ECO:0000313" key="7">
    <source>
        <dbReference type="Proteomes" id="UP000583556"/>
    </source>
</evidence>
<gene>
    <name evidence="6" type="ORF">HHL27_18230</name>
</gene>
<dbReference type="PROSITE" id="PS50110">
    <property type="entry name" value="RESPONSE_REGULATORY"/>
    <property type="match status" value="1"/>
</dbReference>
<evidence type="ECO:0000259" key="5">
    <source>
        <dbReference type="PROSITE" id="PS51755"/>
    </source>
</evidence>
<evidence type="ECO:0000256" key="2">
    <source>
        <dbReference type="PROSITE-ProRule" id="PRU00169"/>
    </source>
</evidence>
<dbReference type="SMART" id="SM00862">
    <property type="entry name" value="Trans_reg_C"/>
    <property type="match status" value="1"/>
</dbReference>
<dbReference type="GO" id="GO:0000156">
    <property type="term" value="F:phosphorelay response regulator activity"/>
    <property type="evidence" value="ECO:0007669"/>
    <property type="project" value="TreeGrafter"/>
</dbReference>
<protein>
    <submittedName>
        <fullName evidence="6">Response regulator transcription factor</fullName>
    </submittedName>
</protein>
<dbReference type="Gene3D" id="6.10.250.690">
    <property type="match status" value="1"/>
</dbReference>
<dbReference type="InterPro" id="IPR036388">
    <property type="entry name" value="WH-like_DNA-bd_sf"/>
</dbReference>
<proteinExistence type="predicted"/>
<name>A0A7Y0GB05_9SPHN</name>
<evidence type="ECO:0000259" key="4">
    <source>
        <dbReference type="PROSITE" id="PS50110"/>
    </source>
</evidence>
<dbReference type="CDD" id="cd00383">
    <property type="entry name" value="trans_reg_C"/>
    <property type="match status" value="1"/>
</dbReference>
<dbReference type="GO" id="GO:0006355">
    <property type="term" value="P:regulation of DNA-templated transcription"/>
    <property type="evidence" value="ECO:0007669"/>
    <property type="project" value="InterPro"/>
</dbReference>
<keyword evidence="1 3" id="KW-0238">DNA-binding</keyword>
<keyword evidence="2" id="KW-0597">Phosphoprotein</keyword>
<evidence type="ECO:0000256" key="1">
    <source>
        <dbReference type="ARBA" id="ARBA00023125"/>
    </source>
</evidence>
<dbReference type="Pfam" id="PF00072">
    <property type="entry name" value="Response_reg"/>
    <property type="match status" value="1"/>
</dbReference>
<dbReference type="EMBL" id="JABBGM010000011">
    <property type="protein sequence ID" value="NML95615.1"/>
    <property type="molecule type" value="Genomic_DNA"/>
</dbReference>
<evidence type="ECO:0000256" key="3">
    <source>
        <dbReference type="PROSITE-ProRule" id="PRU01091"/>
    </source>
</evidence>
<keyword evidence="7" id="KW-1185">Reference proteome</keyword>
<feature type="modified residue" description="4-aspartylphosphate" evidence="2">
    <location>
        <position position="41"/>
    </location>
</feature>